<keyword evidence="3" id="KW-1185">Reference proteome</keyword>
<protein>
    <submittedName>
        <fullName evidence="2">Uncharacterized protein</fullName>
    </submittedName>
</protein>
<accession>A0AAW1PLS8</accession>
<comment type="caution">
    <text evidence="2">The sequence shown here is derived from an EMBL/GenBank/DDBJ whole genome shotgun (WGS) entry which is preliminary data.</text>
</comment>
<proteinExistence type="predicted"/>
<feature type="compositionally biased region" description="Basic and acidic residues" evidence="1">
    <location>
        <begin position="91"/>
        <end position="118"/>
    </location>
</feature>
<feature type="compositionally biased region" description="Gly residues" evidence="1">
    <location>
        <begin position="179"/>
        <end position="207"/>
    </location>
</feature>
<feature type="compositionally biased region" description="Low complexity" evidence="1">
    <location>
        <begin position="21"/>
        <end position="34"/>
    </location>
</feature>
<feature type="compositionally biased region" description="Basic and acidic residues" evidence="1">
    <location>
        <begin position="138"/>
        <end position="147"/>
    </location>
</feature>
<dbReference type="EMBL" id="JALJOQ010000014">
    <property type="protein sequence ID" value="KAK9810780.1"/>
    <property type="molecule type" value="Genomic_DNA"/>
</dbReference>
<dbReference type="GO" id="GO:0003743">
    <property type="term" value="F:translation initiation factor activity"/>
    <property type="evidence" value="ECO:0007669"/>
    <property type="project" value="InterPro"/>
</dbReference>
<name>A0AAW1PLS8_9CHLO</name>
<feature type="compositionally biased region" description="Gly residues" evidence="1">
    <location>
        <begin position="246"/>
        <end position="271"/>
    </location>
</feature>
<sequence length="286" mass="30219">MASPPRERPRLNLKPRDETAAKAAAERSASSKASPFGAAKPREAVLATRLGTDERSVLAEELKKERLNLRLNKDQVEQREQAEAGIQELKTSIHQEDDAEKQAALKEELTSREQKLEEMLDGFQKLAVEQAKSGEGVRPSDRRRQLEQRMLQQGSGETGGHYGSPAGAQGGYFPQQYGASGGGRGGRAPSAGAGGSWGSGGGRGAQGGSYSDAGFYDQPSSFGGFGGDQGGNRRQNSGGPPRDQGRGGYGGGDRGGGAGYDPNGYGGGDHGGYQQPERTYQPQDRY</sequence>
<feature type="compositionally biased region" description="Basic and acidic residues" evidence="1">
    <location>
        <begin position="71"/>
        <end position="82"/>
    </location>
</feature>
<feature type="compositionally biased region" description="Basic and acidic residues" evidence="1">
    <location>
        <begin position="1"/>
        <end position="20"/>
    </location>
</feature>
<evidence type="ECO:0000313" key="3">
    <source>
        <dbReference type="Proteomes" id="UP001465755"/>
    </source>
</evidence>
<evidence type="ECO:0000313" key="2">
    <source>
        <dbReference type="EMBL" id="KAK9810780.1"/>
    </source>
</evidence>
<dbReference type="Proteomes" id="UP001465755">
    <property type="component" value="Unassembled WGS sequence"/>
</dbReference>
<organism evidence="2 3">
    <name type="scientific">Symbiochloris irregularis</name>
    <dbReference type="NCBI Taxonomy" id="706552"/>
    <lineage>
        <taxon>Eukaryota</taxon>
        <taxon>Viridiplantae</taxon>
        <taxon>Chlorophyta</taxon>
        <taxon>core chlorophytes</taxon>
        <taxon>Trebouxiophyceae</taxon>
        <taxon>Trebouxiales</taxon>
        <taxon>Trebouxiaceae</taxon>
        <taxon>Symbiochloris</taxon>
    </lineage>
</organism>
<gene>
    <name evidence="2" type="ORF">WJX73_006653</name>
</gene>
<feature type="region of interest" description="Disordered" evidence="1">
    <location>
        <begin position="71"/>
        <end position="286"/>
    </location>
</feature>
<feature type="compositionally biased region" description="Low complexity" evidence="1">
    <location>
        <begin position="232"/>
        <end position="242"/>
    </location>
</feature>
<feature type="region of interest" description="Disordered" evidence="1">
    <location>
        <begin position="1"/>
        <end position="40"/>
    </location>
</feature>
<dbReference type="AlphaFoldDB" id="A0AAW1PLS8"/>
<reference evidence="2 3" key="1">
    <citation type="journal article" date="2024" name="Nat. Commun.">
        <title>Phylogenomics reveals the evolutionary origins of lichenization in chlorophyte algae.</title>
        <authorList>
            <person name="Puginier C."/>
            <person name="Libourel C."/>
            <person name="Otte J."/>
            <person name="Skaloud P."/>
            <person name="Haon M."/>
            <person name="Grisel S."/>
            <person name="Petersen M."/>
            <person name="Berrin J.G."/>
            <person name="Delaux P.M."/>
            <person name="Dal Grande F."/>
            <person name="Keller J."/>
        </authorList>
    </citation>
    <scope>NUCLEOTIDE SEQUENCE [LARGE SCALE GENOMIC DNA]</scope>
    <source>
        <strain evidence="2 3">SAG 2036</strain>
    </source>
</reference>
<dbReference type="PANTHER" id="PTHR32091">
    <property type="entry name" value="EUKARYOTIC TRANSLATION INITIATION FACTOR 4B"/>
    <property type="match status" value="1"/>
</dbReference>
<evidence type="ECO:0000256" key="1">
    <source>
        <dbReference type="SAM" id="MobiDB-lite"/>
    </source>
</evidence>
<dbReference type="PANTHER" id="PTHR32091:SF26">
    <property type="entry name" value="CCHC-TYPE DOMAIN-CONTAINING PROTEIN"/>
    <property type="match status" value="1"/>
</dbReference>
<dbReference type="InterPro" id="IPR010433">
    <property type="entry name" value="EIF-4B_pln"/>
</dbReference>
<feature type="compositionally biased region" description="Polar residues" evidence="1">
    <location>
        <begin position="277"/>
        <end position="286"/>
    </location>
</feature>